<dbReference type="InterPro" id="IPR000115">
    <property type="entry name" value="PRibGlycinamide_synth"/>
</dbReference>
<gene>
    <name evidence="5" type="ORF">NBR_LOCUS2122</name>
</gene>
<dbReference type="InterPro" id="IPR013815">
    <property type="entry name" value="ATP_grasp_subdomain_1"/>
</dbReference>
<evidence type="ECO:0000313" key="5">
    <source>
        <dbReference type="EMBL" id="VDL65711.1"/>
    </source>
</evidence>
<evidence type="ECO:0000256" key="2">
    <source>
        <dbReference type="ARBA" id="ARBA00022741"/>
    </source>
</evidence>
<evidence type="ECO:0000259" key="4">
    <source>
        <dbReference type="Pfam" id="PF01071"/>
    </source>
</evidence>
<evidence type="ECO:0000256" key="3">
    <source>
        <dbReference type="ARBA" id="ARBA00022840"/>
    </source>
</evidence>
<dbReference type="PANTHER" id="PTHR43472">
    <property type="entry name" value="PHOSPHORIBOSYLAMINE--GLYCINE LIGASE"/>
    <property type="match status" value="1"/>
</dbReference>
<dbReference type="InterPro" id="IPR020561">
    <property type="entry name" value="PRibGlycinamid_synth_ATP-grasp"/>
</dbReference>
<dbReference type="GO" id="GO:0005524">
    <property type="term" value="F:ATP binding"/>
    <property type="evidence" value="ECO:0007669"/>
    <property type="project" value="UniProtKB-KW"/>
</dbReference>
<feature type="domain" description="Phosphoribosylglycinamide synthetase ATP-grasp (A)" evidence="4">
    <location>
        <begin position="3"/>
        <end position="59"/>
    </location>
</feature>
<feature type="domain" description="Phosphoribosylglycinamide synthetase ATP-grasp (A)" evidence="4">
    <location>
        <begin position="63"/>
        <end position="125"/>
    </location>
</feature>
<reference evidence="5 6" key="2">
    <citation type="submission" date="2018-11" db="EMBL/GenBank/DDBJ databases">
        <authorList>
            <consortium name="Pathogen Informatics"/>
        </authorList>
    </citation>
    <scope>NUCLEOTIDE SEQUENCE [LARGE SCALE GENOMIC DNA]</scope>
</reference>
<keyword evidence="2" id="KW-0547">Nucleotide-binding</keyword>
<dbReference type="SUPFAM" id="SSF56059">
    <property type="entry name" value="Glutathione synthetase ATP-binding domain-like"/>
    <property type="match status" value="1"/>
</dbReference>
<evidence type="ECO:0000256" key="1">
    <source>
        <dbReference type="ARBA" id="ARBA00022598"/>
    </source>
</evidence>
<reference evidence="7" key="1">
    <citation type="submission" date="2017-02" db="UniProtKB">
        <authorList>
            <consortium name="WormBaseParasite"/>
        </authorList>
    </citation>
    <scope>IDENTIFICATION</scope>
</reference>
<sequence length="186" mass="20294">DWDGIVVKADGLAGGKGVVVTESKEAAIAAVQYLFFEFGSTSPEILLEKKLHGYEVSVYENSNFTGGMGVVAPVSVPYEIDQQIDRILTDTVASLRKEGIVYKGVIYAGLMVTADGPQLLEYNCRKFAFVKLVLMRLLKSDLYSVCTACVNGTLPELNIEWDDRHACGIILASRNYPYSGDKGTVI</sequence>
<evidence type="ECO:0000313" key="7">
    <source>
        <dbReference type="WBParaSite" id="NBR_0000212101-mRNA-1"/>
    </source>
</evidence>
<dbReference type="Gene3D" id="3.30.1490.20">
    <property type="entry name" value="ATP-grasp fold, A domain"/>
    <property type="match status" value="1"/>
</dbReference>
<dbReference type="EMBL" id="UYSL01002202">
    <property type="protein sequence ID" value="VDL65711.1"/>
    <property type="molecule type" value="Genomic_DNA"/>
</dbReference>
<dbReference type="GO" id="GO:0009113">
    <property type="term" value="P:purine nucleobase biosynthetic process"/>
    <property type="evidence" value="ECO:0007669"/>
    <property type="project" value="InterPro"/>
</dbReference>
<dbReference type="GO" id="GO:0004637">
    <property type="term" value="F:phosphoribosylamine-glycine ligase activity"/>
    <property type="evidence" value="ECO:0007669"/>
    <property type="project" value="InterPro"/>
</dbReference>
<protein>
    <submittedName>
        <fullName evidence="7">Trifunctional purine biosynthetic protein adenosine-3 (inferred by orthology to a human protein)</fullName>
    </submittedName>
</protein>
<keyword evidence="6" id="KW-1185">Reference proteome</keyword>
<dbReference type="Pfam" id="PF01071">
    <property type="entry name" value="GARS_A"/>
    <property type="match status" value="2"/>
</dbReference>
<evidence type="ECO:0000313" key="6">
    <source>
        <dbReference type="Proteomes" id="UP000271162"/>
    </source>
</evidence>
<dbReference type="AlphaFoldDB" id="A0A0N4XHW9"/>
<dbReference type="WBParaSite" id="NBR_0000212101-mRNA-1">
    <property type="protein sequence ID" value="NBR_0000212101-mRNA-1"/>
    <property type="gene ID" value="NBR_0000212101"/>
</dbReference>
<keyword evidence="1" id="KW-0436">Ligase</keyword>
<dbReference type="SMART" id="SM01209">
    <property type="entry name" value="GARS_A"/>
    <property type="match status" value="1"/>
</dbReference>
<name>A0A0N4XHW9_NIPBR</name>
<dbReference type="PANTHER" id="PTHR43472:SF1">
    <property type="entry name" value="PHOSPHORIBOSYLAMINE--GLYCINE LIGASE, CHLOROPLASTIC"/>
    <property type="match status" value="1"/>
</dbReference>
<accession>A0A0N4XHW9</accession>
<organism evidence="7">
    <name type="scientific">Nippostrongylus brasiliensis</name>
    <name type="common">Rat hookworm</name>
    <dbReference type="NCBI Taxonomy" id="27835"/>
    <lineage>
        <taxon>Eukaryota</taxon>
        <taxon>Metazoa</taxon>
        <taxon>Ecdysozoa</taxon>
        <taxon>Nematoda</taxon>
        <taxon>Chromadorea</taxon>
        <taxon>Rhabditida</taxon>
        <taxon>Rhabditina</taxon>
        <taxon>Rhabditomorpha</taxon>
        <taxon>Strongyloidea</taxon>
        <taxon>Heligmosomidae</taxon>
        <taxon>Nippostrongylus</taxon>
    </lineage>
</organism>
<proteinExistence type="predicted"/>
<dbReference type="STRING" id="27835.A0A0N4XHW9"/>
<dbReference type="Proteomes" id="UP000271162">
    <property type="component" value="Unassembled WGS sequence"/>
</dbReference>
<keyword evidence="3" id="KW-0067">ATP-binding</keyword>
<dbReference type="Gene3D" id="3.30.470.20">
    <property type="entry name" value="ATP-grasp fold, B domain"/>
    <property type="match status" value="1"/>
</dbReference>